<dbReference type="Proteomes" id="UP001063350">
    <property type="component" value="Chromosome"/>
</dbReference>
<evidence type="ECO:0000313" key="3">
    <source>
        <dbReference type="Proteomes" id="UP001063350"/>
    </source>
</evidence>
<evidence type="ECO:0000256" key="1">
    <source>
        <dbReference type="ARBA" id="ARBA00009820"/>
    </source>
</evidence>
<sequence length="1029" mass="117271">MNTRAHLQAIFTCILFAQQSQGAESRHTMPVDLKTRVVVNETAYIPSQCYTKTKATGRQKQDYNPCYVCHTRSPEPNYINDQDLQLAYSFPEPALVNPWSNLFEDRTERIQLIADQEIEHYIRQSNYLDSDGNIILNRRLRNLPPAWDYNNNGRWDGYTPDCWFQFDDLGFDRTPEGGYSGWRAFAYYPFPGTFWPTNGSTDDVLIRLPESFRNNEQGIFDLTVYRINLAIVEALITKRDVATLPVDEHQFGVDLDKDGRLGMAERIVFDWEPRENRTMSYVGQAKIDQEQGRVHLAAGLFPEGTEFLHSVRYIDSTPEGAIVLAARMKELRYMKKRTWKTYAALEESAINEIKEKDDFPDRTRQFIGNPEQGINNDDGWLLQGFIEDDSGNLRPQSFEETAYCIGCHGGTGATTDSVYGFPRKLDSSQYQEGWYHWSRKGLAGLNEPKVELRGAGVYYEYSYYLMYNRSGSEFRENPELEKKFFTPNSTVRPDMLNRLHDDISILLNPSKERALLLNKAYRTIVADQDFIYGREPNVAPVANVHREVEQDQPTGVKQPTSMNRFGGRFGEHGPGPVQTPLSVMEKKRGKEQKIFGKGMNGPNGRKYEVDWQGIIHKSRYSLDIPGVHFTFPPRITLPTRFIVPLGKNRVCYTCHRLEYPSIPEAALLVEAFKPAAGKGKMPPEMTRLTKDPGQDLHGKWSPDNSRIVFVSNRSGSDQLWLMDADGKNQRQLTSGPTMAAWPEWSPDGSRLVFWSYNPAAKIYGIEMVSAEGREENRNRKILVQSHSMLDRPTFHPDGEYIAYGAVTEGNWDIWLINPDTGKKWRLTSDPQMETNPLWRPDGKALAFKVAPGGEYSLTEEYFMTFEKGYQNPTIYRWKGPESLQMSGWSPDGRKITYTAEIISDSSGEDRVTYAAMVSDICLKDGQAIAQNSKILSKNKTLGDRGPVFSPDGEKIAFWSWDTSGNGTLWLHDLKTSGLTRLTNGGADMYPQWSMDGKKLLFTSTRSGNQDLVLLSLQKTLRQQLRSTNP</sequence>
<organism evidence="2 3">
    <name type="scientific">Desulfolithobacter dissulfuricans</name>
    <dbReference type="NCBI Taxonomy" id="2795293"/>
    <lineage>
        <taxon>Bacteria</taxon>
        <taxon>Pseudomonadati</taxon>
        <taxon>Thermodesulfobacteriota</taxon>
        <taxon>Desulfobulbia</taxon>
        <taxon>Desulfobulbales</taxon>
        <taxon>Desulfobulbaceae</taxon>
        <taxon>Desulfolithobacter</taxon>
    </lineage>
</organism>
<dbReference type="AlphaFoldDB" id="A0A915UAW4"/>
<dbReference type="InterPro" id="IPR011042">
    <property type="entry name" value="6-blade_b-propeller_TolB-like"/>
</dbReference>
<protein>
    <submittedName>
        <fullName evidence="2">Uncharacterized protein</fullName>
    </submittedName>
</protein>
<reference evidence="2" key="1">
    <citation type="submission" date="2020-12" db="EMBL/GenBank/DDBJ databases">
        <title>Desulfobium dissulfuricans gen. nov., sp. nov., a novel mesophilic, sulfate-reducing bacterium isolated from a deep-sea hydrothermal vent.</title>
        <authorList>
            <person name="Hashimoto Y."/>
            <person name="Tame A."/>
            <person name="Sawayama S."/>
            <person name="Miyazaki J."/>
            <person name="Takai K."/>
            <person name="Nakagawa S."/>
        </authorList>
    </citation>
    <scope>NUCLEOTIDE SEQUENCE</scope>
    <source>
        <strain evidence="2">GF1</strain>
    </source>
</reference>
<comment type="similarity">
    <text evidence="1">Belongs to the TolB family.</text>
</comment>
<evidence type="ECO:0000313" key="2">
    <source>
        <dbReference type="EMBL" id="BCO10371.1"/>
    </source>
</evidence>
<dbReference type="KEGG" id="ddu:GF1_27470"/>
<dbReference type="EMBL" id="AP024233">
    <property type="protein sequence ID" value="BCO10371.1"/>
    <property type="molecule type" value="Genomic_DNA"/>
</dbReference>
<dbReference type="SUPFAM" id="SSF69304">
    <property type="entry name" value="Tricorn protease N-terminal domain"/>
    <property type="match status" value="2"/>
</dbReference>
<proteinExistence type="inferred from homology"/>
<dbReference type="InterPro" id="IPR011659">
    <property type="entry name" value="WD40"/>
</dbReference>
<dbReference type="RefSeq" id="WP_267927105.1">
    <property type="nucleotide sequence ID" value="NZ_AP024233.1"/>
</dbReference>
<gene>
    <name evidence="2" type="ORF">GF1_27470</name>
</gene>
<accession>A0A915UAW4</accession>
<dbReference type="Pfam" id="PF07676">
    <property type="entry name" value="PD40"/>
    <property type="match status" value="7"/>
</dbReference>
<dbReference type="Gene3D" id="2.120.10.30">
    <property type="entry name" value="TolB, C-terminal domain"/>
    <property type="match status" value="3"/>
</dbReference>
<keyword evidence="3" id="KW-1185">Reference proteome</keyword>
<name>A0A915UAW4_9BACT</name>
<dbReference type="PANTHER" id="PTHR36842">
    <property type="entry name" value="PROTEIN TOLB HOMOLOG"/>
    <property type="match status" value="1"/>
</dbReference>
<dbReference type="PANTHER" id="PTHR36842:SF1">
    <property type="entry name" value="PROTEIN TOLB"/>
    <property type="match status" value="1"/>
</dbReference>